<keyword evidence="2" id="KW-1185">Reference proteome</keyword>
<evidence type="ECO:0008006" key="3">
    <source>
        <dbReference type="Google" id="ProtNLM"/>
    </source>
</evidence>
<dbReference type="SUPFAM" id="SSF81383">
    <property type="entry name" value="F-box domain"/>
    <property type="match status" value="1"/>
</dbReference>
<proteinExistence type="predicted"/>
<dbReference type="InterPro" id="IPR032675">
    <property type="entry name" value="LRR_dom_sf"/>
</dbReference>
<dbReference type="Proteomes" id="UP001497453">
    <property type="component" value="Chromosome 1"/>
</dbReference>
<protein>
    <recommendedName>
        <fullName evidence="3">F-box domain-containing protein</fullName>
    </recommendedName>
</protein>
<organism evidence="1 2">
    <name type="scientific">Somion occarium</name>
    <dbReference type="NCBI Taxonomy" id="3059160"/>
    <lineage>
        <taxon>Eukaryota</taxon>
        <taxon>Fungi</taxon>
        <taxon>Dikarya</taxon>
        <taxon>Basidiomycota</taxon>
        <taxon>Agaricomycotina</taxon>
        <taxon>Agaricomycetes</taxon>
        <taxon>Polyporales</taxon>
        <taxon>Cerrenaceae</taxon>
        <taxon>Somion</taxon>
    </lineage>
</organism>
<accession>A0ABP1CLE2</accession>
<dbReference type="SUPFAM" id="SSF52047">
    <property type="entry name" value="RNI-like"/>
    <property type="match status" value="1"/>
</dbReference>
<dbReference type="InterPro" id="IPR036047">
    <property type="entry name" value="F-box-like_dom_sf"/>
</dbReference>
<gene>
    <name evidence="1" type="ORF">GFSPODELE1_LOCUS783</name>
</gene>
<dbReference type="EMBL" id="OZ037944">
    <property type="protein sequence ID" value="CAL1695518.1"/>
    <property type="molecule type" value="Genomic_DNA"/>
</dbReference>
<name>A0ABP1CLE2_9APHY</name>
<reference evidence="2" key="1">
    <citation type="submission" date="2024-04" db="EMBL/GenBank/DDBJ databases">
        <authorList>
            <person name="Shaw F."/>
            <person name="Minotto A."/>
        </authorList>
    </citation>
    <scope>NUCLEOTIDE SEQUENCE [LARGE SCALE GENOMIC DNA]</scope>
</reference>
<evidence type="ECO:0000313" key="1">
    <source>
        <dbReference type="EMBL" id="CAL1695518.1"/>
    </source>
</evidence>
<dbReference type="Gene3D" id="3.80.10.10">
    <property type="entry name" value="Ribonuclease Inhibitor"/>
    <property type="match status" value="1"/>
</dbReference>
<sequence>MQVLQCTETRSSLNPASRRWFFSSVMLIVHMPPELCDYTIDFLHDDMPSLKSCSLTCRSWTPATRFHLFRSVDIHSQHACDGLYRLLRHSPYLGEMVRRLNISSLTVDAVKADKTAVPFSSVLTIVPPSLFGLLPNVKILDVSVLTIDQALCSQFIQNFTSVNELSLHGCFFASLKGFAEFVLSFPLLEALSLHDVRWDSNESNDCRAASNPSKLRSLTLGKGIDVSCLAKWLLLGYLCPGLESISACCSSEQDVIALSGLLKETYALQRCELSWYGFASNDIIDLVPAFSLDACSSLQSVTLRCPVMYSQSLPWVTSLLARLPAESIQAIDIELRLLGGIESIDWDYMGRILSGKSFRRLSSVAINAITWSSVSQSPEELQSFLCSHLSALDCRGILHVSVR</sequence>
<evidence type="ECO:0000313" key="2">
    <source>
        <dbReference type="Proteomes" id="UP001497453"/>
    </source>
</evidence>